<dbReference type="InterPro" id="IPR048395">
    <property type="entry name" value="Glyco_hydro_31_C"/>
</dbReference>
<keyword evidence="10" id="KW-1185">Reference proteome</keyword>
<reference evidence="9 10" key="2">
    <citation type="submission" date="2018-11" db="EMBL/GenBank/DDBJ databases">
        <authorList>
            <consortium name="Pathogen Informatics"/>
        </authorList>
    </citation>
    <scope>NUCLEOTIDE SEQUENCE [LARGE SCALE GENOMIC DNA]</scope>
</reference>
<evidence type="ECO:0000256" key="5">
    <source>
        <dbReference type="SAM" id="SignalP"/>
    </source>
</evidence>
<evidence type="ECO:0000256" key="4">
    <source>
        <dbReference type="RuleBase" id="RU361185"/>
    </source>
</evidence>
<dbReference type="InterPro" id="IPR017853">
    <property type="entry name" value="GH"/>
</dbReference>
<dbReference type="Pfam" id="PF01055">
    <property type="entry name" value="Glyco_hydro_31_2nd"/>
    <property type="match status" value="1"/>
</dbReference>
<dbReference type="PANTHER" id="PTHR22762:SF94">
    <property type="entry name" value="P-TYPE DOMAIN-CONTAINING PROTEIN"/>
    <property type="match status" value="1"/>
</dbReference>
<evidence type="ECO:0000313" key="9">
    <source>
        <dbReference type="EMBL" id="VDN05710.1"/>
    </source>
</evidence>
<name>A0A0N5D5B4_THECL</name>
<dbReference type="SUPFAM" id="SSF51445">
    <property type="entry name" value="(Trans)glycosidases"/>
    <property type="match status" value="1"/>
</dbReference>
<accession>A0A0N5D5B4</accession>
<dbReference type="PROSITE" id="PS00129">
    <property type="entry name" value="GLYCOSYL_HYDROL_F31_1"/>
    <property type="match status" value="1"/>
</dbReference>
<evidence type="ECO:0000256" key="3">
    <source>
        <dbReference type="ARBA" id="ARBA00023295"/>
    </source>
</evidence>
<sequence>MLTILFTVLCKSCTVLGREAEFVAPDSRIDCHPSPNASKESCEQEDLFIPACYFPRKTGYCLKQVTKKNAFLTNATVKNFYGKTFSQLNFKTTNYRSLLNIRITTRDERRYEPLIDLPRRGIRSKEVLCTISYFNCVRILGGLLFAPKYIQIATYLCTEKIYGFGQHAHSTLMHNLTKYTTWSMFAKDIAVDAEVPMRNLYGVHPFYLALEDDGKAHGVLFWNSNAQEVTLGPAPHLIYRTIGGMLDITFFPGPKPADVIQQYLSFTGKPYLPAYYALGFQISRWGYSKLEEMKTVVNRIKKERIPLDVSYVDIDFMYRYMDFTTGQEKWKGLGDYADELHRDGLHLFLIFDVGIQVTQNNTAFVNAINMNAGFIEWENENQKNQSVQEMYPLVENTNILLGVVWPDWHVAFPDFFNGTTVKWWIQEFEQFHRKIPFDGIWIDMNEPSAFGTNVDKPWYFEDKDRPAKIQPLWCNLSNEWENVPYQTMGIYQHGSDTHLCTNTLCMYARTNNRKNRFYDTKNLYGISQMKATSEALRKAVGKRGALISRSTFVSAGRYGNLWLGDNFSRWPDMRISLISVQEFNMFGFPFVGADICGFIDNTTEELCLRWHQLGAIYPFCRLVFQASLNGATVARPVFFEFPNDKNTHNLGYQVLWGSAMMYIPVTYEKAISVRGYLPLEAKWYSLRDFEYGQRVKSGWQDFSATLSQMIPVFVRAGFILPRQKPEMTTAASRKNPFELLIAPGITT</sequence>
<dbReference type="OMA" id="IDGFWND"/>
<organism evidence="11">
    <name type="scientific">Thelazia callipaeda</name>
    <name type="common">Oriental eyeworm</name>
    <name type="synonym">Parasitic nematode</name>
    <dbReference type="NCBI Taxonomy" id="103827"/>
    <lineage>
        <taxon>Eukaryota</taxon>
        <taxon>Metazoa</taxon>
        <taxon>Ecdysozoa</taxon>
        <taxon>Nematoda</taxon>
        <taxon>Chromadorea</taxon>
        <taxon>Rhabditida</taxon>
        <taxon>Spirurina</taxon>
        <taxon>Spiruromorpha</taxon>
        <taxon>Thelazioidea</taxon>
        <taxon>Thelaziidae</taxon>
        <taxon>Thelazia</taxon>
    </lineage>
</organism>
<evidence type="ECO:0000256" key="1">
    <source>
        <dbReference type="ARBA" id="ARBA00007806"/>
    </source>
</evidence>
<evidence type="ECO:0000256" key="2">
    <source>
        <dbReference type="ARBA" id="ARBA00022801"/>
    </source>
</evidence>
<evidence type="ECO:0000259" key="7">
    <source>
        <dbReference type="Pfam" id="PF13802"/>
    </source>
</evidence>
<feature type="domain" description="Glycoside hydrolase family 31 N-terminal" evidence="7">
    <location>
        <begin position="159"/>
        <end position="225"/>
    </location>
</feature>
<evidence type="ECO:0000313" key="10">
    <source>
        <dbReference type="Proteomes" id="UP000276776"/>
    </source>
</evidence>
<dbReference type="SUPFAM" id="SSF74650">
    <property type="entry name" value="Galactose mutarotase-like"/>
    <property type="match status" value="1"/>
</dbReference>
<feature type="signal peptide" evidence="5">
    <location>
        <begin position="1"/>
        <end position="17"/>
    </location>
</feature>
<dbReference type="Pfam" id="PF21365">
    <property type="entry name" value="Glyco_hydro_31_3rd"/>
    <property type="match status" value="1"/>
</dbReference>
<dbReference type="GO" id="GO:0030246">
    <property type="term" value="F:carbohydrate binding"/>
    <property type="evidence" value="ECO:0007669"/>
    <property type="project" value="InterPro"/>
</dbReference>
<dbReference type="Gene3D" id="2.60.40.1180">
    <property type="entry name" value="Golgi alpha-mannosidase II"/>
    <property type="match status" value="2"/>
</dbReference>
<dbReference type="GO" id="GO:0005975">
    <property type="term" value="P:carbohydrate metabolic process"/>
    <property type="evidence" value="ECO:0007669"/>
    <property type="project" value="InterPro"/>
</dbReference>
<dbReference type="EMBL" id="UYYF01004594">
    <property type="protein sequence ID" value="VDN05710.1"/>
    <property type="molecule type" value="Genomic_DNA"/>
</dbReference>
<comment type="similarity">
    <text evidence="1 4">Belongs to the glycosyl hydrolase 31 family.</text>
</comment>
<dbReference type="OrthoDB" id="1334205at2759"/>
<dbReference type="InterPro" id="IPR030458">
    <property type="entry name" value="Glyco_hydro_31_AS"/>
</dbReference>
<evidence type="ECO:0000259" key="8">
    <source>
        <dbReference type="Pfam" id="PF21365"/>
    </source>
</evidence>
<evidence type="ECO:0000313" key="11">
    <source>
        <dbReference type="WBParaSite" id="TCLT_0000819201-mRNA-1"/>
    </source>
</evidence>
<reference evidence="11" key="1">
    <citation type="submission" date="2017-02" db="UniProtKB">
        <authorList>
            <consortium name="WormBaseParasite"/>
        </authorList>
    </citation>
    <scope>IDENTIFICATION</scope>
</reference>
<dbReference type="WBParaSite" id="TCLT_0000819201-mRNA-1">
    <property type="protein sequence ID" value="TCLT_0000819201-mRNA-1"/>
    <property type="gene ID" value="TCLT_0000819201"/>
</dbReference>
<dbReference type="Gene3D" id="2.60.40.1760">
    <property type="entry name" value="glycosyl hydrolase (family 31)"/>
    <property type="match status" value="1"/>
</dbReference>
<dbReference type="AlphaFoldDB" id="A0A0N5D5B4"/>
<gene>
    <name evidence="9" type="ORF">TCLT_LOCUS8181</name>
</gene>
<proteinExistence type="inferred from homology"/>
<dbReference type="InterPro" id="IPR011013">
    <property type="entry name" value="Gal_mutarotase_sf_dom"/>
</dbReference>
<dbReference type="CDD" id="cd14752">
    <property type="entry name" value="GH31_N"/>
    <property type="match status" value="1"/>
</dbReference>
<keyword evidence="5" id="KW-0732">Signal</keyword>
<dbReference type="InterPro" id="IPR013780">
    <property type="entry name" value="Glyco_hydro_b"/>
</dbReference>
<feature type="chain" id="PRO_5043126592" evidence="5">
    <location>
        <begin position="18"/>
        <end position="747"/>
    </location>
</feature>
<dbReference type="Pfam" id="PF13802">
    <property type="entry name" value="Gal_mutarotas_2"/>
    <property type="match status" value="1"/>
</dbReference>
<dbReference type="Gene3D" id="3.20.20.80">
    <property type="entry name" value="Glycosidases"/>
    <property type="match status" value="1"/>
</dbReference>
<dbReference type="STRING" id="103827.A0A0N5D5B4"/>
<dbReference type="SUPFAM" id="SSF51011">
    <property type="entry name" value="Glycosyl hydrolase domain"/>
    <property type="match status" value="1"/>
</dbReference>
<evidence type="ECO:0000259" key="6">
    <source>
        <dbReference type="Pfam" id="PF01055"/>
    </source>
</evidence>
<feature type="domain" description="Glycosyl hydrolase family 31 C-terminal" evidence="8">
    <location>
        <begin position="630"/>
        <end position="720"/>
    </location>
</feature>
<protein>
    <submittedName>
        <fullName evidence="11">Gal_mutarotas_2 domain-containing protein</fullName>
    </submittedName>
</protein>
<dbReference type="InterPro" id="IPR000322">
    <property type="entry name" value="Glyco_hydro_31_TIM"/>
</dbReference>
<dbReference type="InterPro" id="IPR025887">
    <property type="entry name" value="Glyco_hydro_31_N_dom"/>
</dbReference>
<dbReference type="Proteomes" id="UP000276776">
    <property type="component" value="Unassembled WGS sequence"/>
</dbReference>
<dbReference type="GO" id="GO:0004558">
    <property type="term" value="F:alpha-1,4-glucosidase activity"/>
    <property type="evidence" value="ECO:0007669"/>
    <property type="project" value="TreeGrafter"/>
</dbReference>
<keyword evidence="2 4" id="KW-0378">Hydrolase</keyword>
<feature type="domain" description="Glycoside hydrolase family 31 TIM barrel" evidence="6">
    <location>
        <begin position="270"/>
        <end position="622"/>
    </location>
</feature>
<keyword evidence="3 4" id="KW-0326">Glycosidase</keyword>
<dbReference type="PANTHER" id="PTHR22762">
    <property type="entry name" value="ALPHA-GLUCOSIDASE"/>
    <property type="match status" value="1"/>
</dbReference>